<dbReference type="CDD" id="cd00088">
    <property type="entry name" value="HPT"/>
    <property type="match status" value="1"/>
</dbReference>
<evidence type="ECO:0000256" key="8">
    <source>
        <dbReference type="ARBA" id="ARBA00022741"/>
    </source>
</evidence>
<reference evidence="21" key="1">
    <citation type="submission" date="2022-06" db="EMBL/GenBank/DDBJ databases">
        <title>Genome sequence of Phormidium yuhuli AB48 isolated from an industrial photobioreactor environment.</title>
        <authorList>
            <person name="Qiu Y."/>
            <person name="Noonan A.J.C."/>
            <person name="Dofher K."/>
            <person name="Koch M."/>
            <person name="Kieft B."/>
            <person name="Lin X."/>
            <person name="Ziels R.M."/>
            <person name="Hallam S.J."/>
        </authorList>
    </citation>
    <scope>NUCLEOTIDE SEQUENCE</scope>
    <source>
        <strain evidence="21">AB48</strain>
    </source>
</reference>
<evidence type="ECO:0000256" key="5">
    <source>
        <dbReference type="ARBA" id="ARBA00022553"/>
    </source>
</evidence>
<dbReference type="PRINTS" id="PR00344">
    <property type="entry name" value="BCTRLSENSOR"/>
</dbReference>
<keyword evidence="10" id="KW-0067">ATP-binding</keyword>
<comment type="catalytic activity">
    <reaction evidence="1">
        <text>ATP + protein L-histidine = ADP + protein N-phospho-L-histidine.</text>
        <dbReference type="EC" id="2.7.13.3"/>
    </reaction>
</comment>
<evidence type="ECO:0000256" key="12">
    <source>
        <dbReference type="ARBA" id="ARBA00023012"/>
    </source>
</evidence>
<keyword evidence="6" id="KW-0808">Transferase</keyword>
<dbReference type="SUPFAM" id="SSF47226">
    <property type="entry name" value="Histidine-containing phosphotransfer domain, HPT domain"/>
    <property type="match status" value="1"/>
</dbReference>
<evidence type="ECO:0000256" key="6">
    <source>
        <dbReference type="ARBA" id="ARBA00022679"/>
    </source>
</evidence>
<comment type="subcellular location">
    <subcellularLocation>
        <location evidence="2">Cell membrane</location>
        <topology evidence="2">Multi-pass membrane protein</topology>
    </subcellularLocation>
</comment>
<evidence type="ECO:0000313" key="21">
    <source>
        <dbReference type="EMBL" id="USR90300.1"/>
    </source>
</evidence>
<dbReference type="CDD" id="cd00082">
    <property type="entry name" value="HisKA"/>
    <property type="match status" value="1"/>
</dbReference>
<accession>A0ABY5AM70</accession>
<feature type="domain" description="HPt" evidence="20">
    <location>
        <begin position="1256"/>
        <end position="1349"/>
    </location>
</feature>
<dbReference type="Gene3D" id="3.30.450.20">
    <property type="entry name" value="PAS domain"/>
    <property type="match status" value="3"/>
</dbReference>
<dbReference type="InterPro" id="IPR029016">
    <property type="entry name" value="GAF-like_dom_sf"/>
</dbReference>
<evidence type="ECO:0000256" key="14">
    <source>
        <dbReference type="PROSITE-ProRule" id="PRU00110"/>
    </source>
</evidence>
<dbReference type="SUPFAM" id="SSF55781">
    <property type="entry name" value="GAF domain-like"/>
    <property type="match status" value="1"/>
</dbReference>
<evidence type="ECO:0000256" key="9">
    <source>
        <dbReference type="ARBA" id="ARBA00022777"/>
    </source>
</evidence>
<dbReference type="SMART" id="SM00387">
    <property type="entry name" value="HATPase_c"/>
    <property type="match status" value="1"/>
</dbReference>
<feature type="transmembrane region" description="Helical" evidence="17">
    <location>
        <begin position="26"/>
        <end position="47"/>
    </location>
</feature>
<dbReference type="Proteomes" id="UP001056708">
    <property type="component" value="Chromosome"/>
</dbReference>
<dbReference type="EMBL" id="CP098611">
    <property type="protein sequence ID" value="USR90300.1"/>
    <property type="molecule type" value="Genomic_DNA"/>
</dbReference>
<dbReference type="SUPFAM" id="SSF47384">
    <property type="entry name" value="Homodimeric domain of signal transducing histidine kinase"/>
    <property type="match status" value="1"/>
</dbReference>
<gene>
    <name evidence="21" type="ORF">NEA10_15830</name>
</gene>
<feature type="compositionally biased region" description="Polar residues" evidence="16">
    <location>
        <begin position="1178"/>
        <end position="1191"/>
    </location>
</feature>
<dbReference type="InterPro" id="IPR036890">
    <property type="entry name" value="HATPase_C_sf"/>
</dbReference>
<evidence type="ECO:0000256" key="11">
    <source>
        <dbReference type="ARBA" id="ARBA00022989"/>
    </source>
</evidence>
<dbReference type="InterPro" id="IPR001789">
    <property type="entry name" value="Sig_transdc_resp-reg_receiver"/>
</dbReference>
<dbReference type="SMART" id="SM00388">
    <property type="entry name" value="HisKA"/>
    <property type="match status" value="1"/>
</dbReference>
<dbReference type="EC" id="2.7.13.3" evidence="3"/>
<dbReference type="InterPro" id="IPR008207">
    <property type="entry name" value="Sig_transdc_His_kin_Hpt_dom"/>
</dbReference>
<feature type="modified residue" description="4-aspartylphosphate" evidence="15">
    <location>
        <position position="934"/>
    </location>
</feature>
<sequence length="1352" mass="151423">MDYLHPQKIWQRWRQRHQSGWRPRNLLVYALFGSLAVGVSVTAWVSYQLVRELLLKNISQGAINQIREGGQELEDWFNNKQDYLETLANSPTLRSGNWEQIQPYLAWEVERLDSLVSLAIANPEGEFVNYQQQTGYMADRPHFHAAMKEGRISFSDPIIGRALGEPLIGFAVPLWSNPEDPQLPPRAALIGGLSIEHSIKTLNRIEYGDNSYAIAFDSQNNPVTHLGFEEHLPASLELSSPQIIQEFTSLVTADLNPEVLQSGTLNGEPIYFTNHRIDSLNWTVTLIIPQENIETQLESLNWLAGVLGVILAIATILAGRQINYGEQSRARAEREAILNGLTSRLHTSLDLDKTLPPTLEELTDLLVFDAIAFGRYNRSQQSLHLAHRYPQDSSLFADSSYFESADPKKDLDSQLRNGETLTLIRQPQGESITLHQGHYSAFPVINRLGTPGYLLCHHSLPIPINENEEELMQRVVAQLSIALTQAHLHAETQRAVISLEREQQQLRQVVTNAPVAMAMFDRDMCYLAYSDKLLSDYHLQGIDLLGKSLYEVLPDLPSDRHQAHQAALQGQVISEPEVVWLREDGETVYLRSAIHPWYDGNGAIGGVITVTDRIDDLVKARLEAERAAQFKAEFLANMSHEIRTPMNGVMGMTSLLSRTELNRQQRDYVSMISRSAQHLLTLINDILDFSKLEAGEMELDAIDFDLDRCIEDIVDVMATQVEDKSGVELATLIDPDVPRHLRGDPARLRQVLLNLVGNAIKFTARGEVVIQAALQSENHHSATIRFAVRDTGIGIAKEAQQKLFQSFSQVDASTTRQYGGTGLGLAISQQLVHLMNGEIGVESVEGIGSIFWFTVPLELADSTPSSSLPQMPLNISRLRLLVAAENATTRQSVRYLVQSWGITQITEVGTGTNALETLKESAERSQPYNVLILDLQLSDIDRENFLNEIRAYPLLRATKIVVMSNFKDRATAEAFLEEGAAASYFLKPVRASRLFDALITAVAPQLHLERDPESDTGFFDPELPLPSKRFSHLNLMVVEDHPTNQQVIISQLQELGAVQIDCASNGEEALKLWSHNSYDLIFMDCQMPVLDGYEATRELRRREAQKNSQNHQGHHTIIIALTAHAMPTDREQCLEAGMDDYIPKPVDWDVLLATLERWTNTPEQRRDRSSTEAEFVTISHSTGDLRSQARSGTPAPVMSKTSSQPSTLKSPQNPQSLKDEVTEPQLCTEKTDMNPEYPGTSSPLNLERLTRVSRGNVSLQKRLLKAFIEATDADLETLKIALDEQDSDRLMEMAHRIKGAAANVGATLMSERSADLEAAAKENDFEAVEAHLQGLMMQWQHIHQFMETLELS</sequence>
<keyword evidence="4" id="KW-1003">Cell membrane</keyword>
<dbReference type="SUPFAM" id="SSF55874">
    <property type="entry name" value="ATPase domain of HSP90 chaperone/DNA topoisomerase II/histidine kinase"/>
    <property type="match status" value="1"/>
</dbReference>
<keyword evidence="11 17" id="KW-1133">Transmembrane helix</keyword>
<dbReference type="SMART" id="SM00448">
    <property type="entry name" value="REC"/>
    <property type="match status" value="2"/>
</dbReference>
<evidence type="ECO:0000256" key="7">
    <source>
        <dbReference type="ARBA" id="ARBA00022692"/>
    </source>
</evidence>
<evidence type="ECO:0000313" key="22">
    <source>
        <dbReference type="Proteomes" id="UP001056708"/>
    </source>
</evidence>
<dbReference type="CDD" id="cd12914">
    <property type="entry name" value="PDC1_DGC_like"/>
    <property type="match status" value="1"/>
</dbReference>
<dbReference type="PROSITE" id="PS50109">
    <property type="entry name" value="HIS_KIN"/>
    <property type="match status" value="1"/>
</dbReference>
<dbReference type="Gene3D" id="1.20.120.160">
    <property type="entry name" value="HPT domain"/>
    <property type="match status" value="1"/>
</dbReference>
<evidence type="ECO:0000256" key="16">
    <source>
        <dbReference type="SAM" id="MobiDB-lite"/>
    </source>
</evidence>
<keyword evidence="13 17" id="KW-0472">Membrane</keyword>
<dbReference type="InterPro" id="IPR036641">
    <property type="entry name" value="HPT_dom_sf"/>
</dbReference>
<feature type="modified residue" description="Phosphohistidine" evidence="14">
    <location>
        <position position="1295"/>
    </location>
</feature>
<feature type="domain" description="Response regulatory" evidence="19">
    <location>
        <begin position="879"/>
        <end position="1002"/>
    </location>
</feature>
<evidence type="ECO:0000256" key="15">
    <source>
        <dbReference type="PROSITE-ProRule" id="PRU00169"/>
    </source>
</evidence>
<dbReference type="SMART" id="SM00073">
    <property type="entry name" value="HPT"/>
    <property type="match status" value="1"/>
</dbReference>
<dbReference type="Pfam" id="PF08448">
    <property type="entry name" value="PAS_4"/>
    <property type="match status" value="1"/>
</dbReference>
<dbReference type="PANTHER" id="PTHR45339:SF1">
    <property type="entry name" value="HYBRID SIGNAL TRANSDUCTION HISTIDINE KINASE J"/>
    <property type="match status" value="1"/>
</dbReference>
<dbReference type="InterPro" id="IPR035965">
    <property type="entry name" value="PAS-like_dom_sf"/>
</dbReference>
<dbReference type="RefSeq" id="WP_252662294.1">
    <property type="nucleotide sequence ID" value="NZ_CP098611.1"/>
</dbReference>
<feature type="modified residue" description="4-aspartylphosphate" evidence="15">
    <location>
        <position position="1084"/>
    </location>
</feature>
<dbReference type="InterPro" id="IPR013656">
    <property type="entry name" value="PAS_4"/>
</dbReference>
<feature type="region of interest" description="Disordered" evidence="16">
    <location>
        <begin position="1160"/>
        <end position="1220"/>
    </location>
</feature>
<evidence type="ECO:0000256" key="10">
    <source>
        <dbReference type="ARBA" id="ARBA00022840"/>
    </source>
</evidence>
<evidence type="ECO:0000256" key="2">
    <source>
        <dbReference type="ARBA" id="ARBA00004651"/>
    </source>
</evidence>
<dbReference type="PANTHER" id="PTHR45339">
    <property type="entry name" value="HYBRID SIGNAL TRANSDUCTION HISTIDINE KINASE J"/>
    <property type="match status" value="1"/>
</dbReference>
<dbReference type="Gene3D" id="3.40.50.2300">
    <property type="match status" value="2"/>
</dbReference>
<keyword evidence="12" id="KW-0902">Two-component regulatory system</keyword>
<keyword evidence="8" id="KW-0547">Nucleotide-binding</keyword>
<evidence type="ECO:0000256" key="3">
    <source>
        <dbReference type="ARBA" id="ARBA00012438"/>
    </source>
</evidence>
<dbReference type="CDD" id="cd17546">
    <property type="entry name" value="REC_hyHK_CKI1_RcsC-like"/>
    <property type="match status" value="1"/>
</dbReference>
<evidence type="ECO:0000259" key="20">
    <source>
        <dbReference type="PROSITE" id="PS50894"/>
    </source>
</evidence>
<dbReference type="Gene3D" id="3.30.565.10">
    <property type="entry name" value="Histidine kinase-like ATPase, C-terminal domain"/>
    <property type="match status" value="1"/>
</dbReference>
<evidence type="ECO:0000259" key="19">
    <source>
        <dbReference type="PROSITE" id="PS50110"/>
    </source>
</evidence>
<keyword evidence="9" id="KW-0418">Kinase</keyword>
<dbReference type="SUPFAM" id="SSF52172">
    <property type="entry name" value="CheY-like"/>
    <property type="match status" value="2"/>
</dbReference>
<dbReference type="InterPro" id="IPR036097">
    <property type="entry name" value="HisK_dim/P_sf"/>
</dbReference>
<feature type="domain" description="Histidine kinase" evidence="18">
    <location>
        <begin position="637"/>
        <end position="859"/>
    </location>
</feature>
<dbReference type="Pfam" id="PF02518">
    <property type="entry name" value="HATPase_c"/>
    <property type="match status" value="1"/>
</dbReference>
<dbReference type="SUPFAM" id="SSF55785">
    <property type="entry name" value="PYP-like sensor domain (PAS domain)"/>
    <property type="match status" value="1"/>
</dbReference>
<dbReference type="CDD" id="cd16922">
    <property type="entry name" value="HATPase_EvgS-ArcB-TorS-like"/>
    <property type="match status" value="1"/>
</dbReference>
<proteinExistence type="predicted"/>
<dbReference type="InterPro" id="IPR003018">
    <property type="entry name" value="GAF"/>
</dbReference>
<dbReference type="Gene3D" id="1.10.287.130">
    <property type="match status" value="1"/>
</dbReference>
<dbReference type="InterPro" id="IPR000014">
    <property type="entry name" value="PAS"/>
</dbReference>
<name>A0ABY5AM70_9CYAN</name>
<feature type="compositionally biased region" description="Polar residues" evidence="16">
    <location>
        <begin position="1199"/>
        <end position="1216"/>
    </location>
</feature>
<dbReference type="NCBIfam" id="TIGR00229">
    <property type="entry name" value="sensory_box"/>
    <property type="match status" value="1"/>
</dbReference>
<dbReference type="InterPro" id="IPR003661">
    <property type="entry name" value="HisK_dim/P_dom"/>
</dbReference>
<dbReference type="InterPro" id="IPR011006">
    <property type="entry name" value="CheY-like_superfamily"/>
</dbReference>
<dbReference type="Pfam" id="PF00072">
    <property type="entry name" value="Response_reg"/>
    <property type="match status" value="2"/>
</dbReference>
<dbReference type="CDD" id="cd00156">
    <property type="entry name" value="REC"/>
    <property type="match status" value="1"/>
</dbReference>
<dbReference type="InterPro" id="IPR003594">
    <property type="entry name" value="HATPase_dom"/>
</dbReference>
<dbReference type="Gene3D" id="3.30.450.40">
    <property type="match status" value="1"/>
</dbReference>
<feature type="domain" description="Response regulatory" evidence="19">
    <location>
        <begin position="1034"/>
        <end position="1159"/>
    </location>
</feature>
<dbReference type="PROSITE" id="PS50894">
    <property type="entry name" value="HPT"/>
    <property type="match status" value="1"/>
</dbReference>
<dbReference type="PROSITE" id="PS50110">
    <property type="entry name" value="RESPONSE_REGULATORY"/>
    <property type="match status" value="2"/>
</dbReference>
<dbReference type="CDD" id="cd00130">
    <property type="entry name" value="PAS"/>
    <property type="match status" value="1"/>
</dbReference>
<protein>
    <recommendedName>
        <fullName evidence="3">histidine kinase</fullName>
        <ecNumber evidence="3">2.7.13.3</ecNumber>
    </recommendedName>
</protein>
<dbReference type="SMART" id="SM00065">
    <property type="entry name" value="GAF"/>
    <property type="match status" value="1"/>
</dbReference>
<evidence type="ECO:0000256" key="1">
    <source>
        <dbReference type="ARBA" id="ARBA00000085"/>
    </source>
</evidence>
<evidence type="ECO:0000256" key="4">
    <source>
        <dbReference type="ARBA" id="ARBA00022475"/>
    </source>
</evidence>
<keyword evidence="7 17" id="KW-0812">Transmembrane</keyword>
<dbReference type="Pfam" id="PF01627">
    <property type="entry name" value="Hpt"/>
    <property type="match status" value="1"/>
</dbReference>
<keyword evidence="22" id="KW-1185">Reference proteome</keyword>
<evidence type="ECO:0000259" key="18">
    <source>
        <dbReference type="PROSITE" id="PS50109"/>
    </source>
</evidence>
<dbReference type="InterPro" id="IPR004358">
    <property type="entry name" value="Sig_transdc_His_kin-like_C"/>
</dbReference>
<keyword evidence="5 15" id="KW-0597">Phosphoprotein</keyword>
<evidence type="ECO:0000256" key="13">
    <source>
        <dbReference type="ARBA" id="ARBA00023136"/>
    </source>
</evidence>
<organism evidence="21 22">
    <name type="scientific">Phormidium yuhuli AB48</name>
    <dbReference type="NCBI Taxonomy" id="2940671"/>
    <lineage>
        <taxon>Bacteria</taxon>
        <taxon>Bacillati</taxon>
        <taxon>Cyanobacteriota</taxon>
        <taxon>Cyanophyceae</taxon>
        <taxon>Oscillatoriophycideae</taxon>
        <taxon>Oscillatoriales</taxon>
        <taxon>Oscillatoriaceae</taxon>
        <taxon>Phormidium</taxon>
        <taxon>Phormidium yuhuli</taxon>
    </lineage>
</organism>
<evidence type="ECO:0000256" key="17">
    <source>
        <dbReference type="SAM" id="Phobius"/>
    </source>
</evidence>
<dbReference type="InterPro" id="IPR005467">
    <property type="entry name" value="His_kinase_dom"/>
</dbReference>
<dbReference type="Pfam" id="PF00512">
    <property type="entry name" value="HisKA"/>
    <property type="match status" value="1"/>
</dbReference>